<proteinExistence type="predicted"/>
<keyword evidence="2" id="KW-1185">Reference proteome</keyword>
<name>A0A081N6B6_9GAMM</name>
<accession>A0A081N6B6</accession>
<evidence type="ECO:0000313" key="2">
    <source>
        <dbReference type="Proteomes" id="UP000028073"/>
    </source>
</evidence>
<evidence type="ECO:0000313" key="1">
    <source>
        <dbReference type="EMBL" id="KEQ13989.1"/>
    </source>
</evidence>
<dbReference type="EMBL" id="JOKH01000008">
    <property type="protein sequence ID" value="KEQ13989.1"/>
    <property type="molecule type" value="Genomic_DNA"/>
</dbReference>
<protein>
    <submittedName>
        <fullName evidence="1">Uncharacterized protein</fullName>
    </submittedName>
</protein>
<gene>
    <name evidence="1" type="ORF">GZ78_25450</name>
</gene>
<sequence>MPNFRRAPWRTLNISGAVVRFKSPRQTAIVSNRFWPEKVDLYKEDYKEWHNGRGMSKDIFKNSWSFSSHLLWGKAYEGGCSIYMYIERRHPHNWSIQSMLSRNDCLTWILAGCQLTNKISPGRRKPGTLEGIKTVIFNDLPFYFFRSCEKQGWEDFYSTPISDDHLLTFYFMPSGGQGYLVNDANNVEAEAEKLIQSFMENLHITLSPETQKRLEEIEKGK</sequence>
<dbReference type="eggNOG" id="ENOG5033Z1C">
    <property type="taxonomic scope" value="Bacteria"/>
</dbReference>
<organism evidence="1 2">
    <name type="scientific">Endozoicomonas numazuensis</name>
    <dbReference type="NCBI Taxonomy" id="1137799"/>
    <lineage>
        <taxon>Bacteria</taxon>
        <taxon>Pseudomonadati</taxon>
        <taxon>Pseudomonadota</taxon>
        <taxon>Gammaproteobacteria</taxon>
        <taxon>Oceanospirillales</taxon>
        <taxon>Endozoicomonadaceae</taxon>
        <taxon>Endozoicomonas</taxon>
    </lineage>
</organism>
<dbReference type="AlphaFoldDB" id="A0A081N6B6"/>
<dbReference type="Proteomes" id="UP000028073">
    <property type="component" value="Unassembled WGS sequence"/>
</dbReference>
<dbReference type="STRING" id="1137799.GZ78_25450"/>
<comment type="caution">
    <text evidence="1">The sequence shown here is derived from an EMBL/GenBank/DDBJ whole genome shotgun (WGS) entry which is preliminary data.</text>
</comment>
<reference evidence="1 2" key="1">
    <citation type="submission" date="2014-06" db="EMBL/GenBank/DDBJ databases">
        <title>Whole Genome Sequences of Three Symbiotic Endozoicomonas Bacteria.</title>
        <authorList>
            <person name="Neave M.J."/>
            <person name="Apprill A."/>
            <person name="Voolstra C.R."/>
        </authorList>
    </citation>
    <scope>NUCLEOTIDE SEQUENCE [LARGE SCALE GENOMIC DNA]</scope>
    <source>
        <strain evidence="1 2">DSM 25634</strain>
    </source>
</reference>